<dbReference type="EMBL" id="BDQV01000116">
    <property type="protein sequence ID" value="GAY55240.1"/>
    <property type="molecule type" value="Genomic_DNA"/>
</dbReference>
<protein>
    <recommendedName>
        <fullName evidence="4">C2 domain-containing protein</fullName>
    </recommendedName>
</protein>
<evidence type="ECO:0000256" key="1">
    <source>
        <dbReference type="ARBA" id="ARBA00022723"/>
    </source>
</evidence>
<evidence type="ECO:0000256" key="3">
    <source>
        <dbReference type="SAM" id="MobiDB-lite"/>
    </source>
</evidence>
<keyword evidence="6" id="KW-1185">Reference proteome</keyword>
<feature type="domain" description="C2" evidence="4">
    <location>
        <begin position="1"/>
        <end position="103"/>
    </location>
</feature>
<dbReference type="AlphaFoldDB" id="A0A2H5PSA1"/>
<evidence type="ECO:0000256" key="2">
    <source>
        <dbReference type="ARBA" id="ARBA00022837"/>
    </source>
</evidence>
<dbReference type="SUPFAM" id="SSF49562">
    <property type="entry name" value="C2 domain (Calcium/lipid-binding domain, CaLB)"/>
    <property type="match status" value="1"/>
</dbReference>
<dbReference type="PANTHER" id="PTHR46502:SF2">
    <property type="entry name" value="16 KDA PHLOEM PROTEIN 2"/>
    <property type="match status" value="1"/>
</dbReference>
<name>A0A2H5PSA1_CITUN</name>
<dbReference type="GO" id="GO:0046872">
    <property type="term" value="F:metal ion binding"/>
    <property type="evidence" value="ECO:0007669"/>
    <property type="project" value="UniProtKB-KW"/>
</dbReference>
<dbReference type="PANTHER" id="PTHR46502">
    <property type="entry name" value="C2 DOMAIN-CONTAINING"/>
    <property type="match status" value="1"/>
</dbReference>
<feature type="compositionally biased region" description="Gly residues" evidence="3">
    <location>
        <begin position="135"/>
        <end position="152"/>
    </location>
</feature>
<dbReference type="SMART" id="SM00239">
    <property type="entry name" value="C2"/>
    <property type="match status" value="1"/>
</dbReference>
<evidence type="ECO:0000313" key="6">
    <source>
        <dbReference type="Proteomes" id="UP000236630"/>
    </source>
</evidence>
<feature type="region of interest" description="Disordered" evidence="3">
    <location>
        <begin position="123"/>
        <end position="160"/>
    </location>
</feature>
<gene>
    <name evidence="5" type="ORF">CUMW_162940</name>
</gene>
<dbReference type="Gene3D" id="2.60.40.150">
    <property type="entry name" value="C2 domain"/>
    <property type="match status" value="1"/>
</dbReference>
<dbReference type="InterPro" id="IPR035892">
    <property type="entry name" value="C2_domain_sf"/>
</dbReference>
<dbReference type="Proteomes" id="UP000236630">
    <property type="component" value="Unassembled WGS sequence"/>
</dbReference>
<organism evidence="5 6">
    <name type="scientific">Citrus unshiu</name>
    <name type="common">Satsuma mandarin</name>
    <name type="synonym">Citrus nobilis var. unshiu</name>
    <dbReference type="NCBI Taxonomy" id="55188"/>
    <lineage>
        <taxon>Eukaryota</taxon>
        <taxon>Viridiplantae</taxon>
        <taxon>Streptophyta</taxon>
        <taxon>Embryophyta</taxon>
        <taxon>Tracheophyta</taxon>
        <taxon>Spermatophyta</taxon>
        <taxon>Magnoliopsida</taxon>
        <taxon>eudicotyledons</taxon>
        <taxon>Gunneridae</taxon>
        <taxon>Pentapetalae</taxon>
        <taxon>rosids</taxon>
        <taxon>malvids</taxon>
        <taxon>Sapindales</taxon>
        <taxon>Rutaceae</taxon>
        <taxon>Aurantioideae</taxon>
        <taxon>Citrus</taxon>
    </lineage>
</organism>
<evidence type="ECO:0000259" key="4">
    <source>
        <dbReference type="PROSITE" id="PS50004"/>
    </source>
</evidence>
<keyword evidence="2" id="KW-0106">Calcium</keyword>
<proteinExistence type="predicted"/>
<sequence>MPKGTLEVLLVCAKGLQDTDFLSNMDPYVVLSCRTQEKRSSVASGQGTTPNWNENFVFTISEGTTALKLKIMDSDTVSQDDFVGEAIIPLHSVFEAGNVPQQAYNVVKDKKFQGEVRVGLTFKPEGGHGHHSHGRAGGSYSGGDRGYGGESYGGWKESSY</sequence>
<dbReference type="InterPro" id="IPR000008">
    <property type="entry name" value="C2_dom"/>
</dbReference>
<dbReference type="Pfam" id="PF00168">
    <property type="entry name" value="C2"/>
    <property type="match status" value="1"/>
</dbReference>
<keyword evidence="1" id="KW-0479">Metal-binding</keyword>
<dbReference type="STRING" id="55188.A0A2H5PSA1"/>
<evidence type="ECO:0000313" key="5">
    <source>
        <dbReference type="EMBL" id="GAY55240.1"/>
    </source>
</evidence>
<reference evidence="5 6" key="1">
    <citation type="journal article" date="2017" name="Front. Genet.">
        <title>Draft sequencing of the heterozygous diploid genome of Satsuma (Citrus unshiu Marc.) using a hybrid assembly approach.</title>
        <authorList>
            <person name="Shimizu T."/>
            <person name="Tanizawa Y."/>
            <person name="Mochizuki T."/>
            <person name="Nagasaki H."/>
            <person name="Yoshioka T."/>
            <person name="Toyoda A."/>
            <person name="Fujiyama A."/>
            <person name="Kaminuma E."/>
            <person name="Nakamura Y."/>
        </authorList>
    </citation>
    <scope>NUCLEOTIDE SEQUENCE [LARGE SCALE GENOMIC DNA]</scope>
    <source>
        <strain evidence="6">cv. Miyagawa wase</strain>
    </source>
</reference>
<dbReference type="PROSITE" id="PS50004">
    <property type="entry name" value="C2"/>
    <property type="match status" value="1"/>
</dbReference>
<accession>A0A2H5PSA1</accession>
<comment type="caution">
    <text evidence="5">The sequence shown here is derived from an EMBL/GenBank/DDBJ whole genome shotgun (WGS) entry which is preliminary data.</text>
</comment>